<comment type="caution">
    <text evidence="6">The sequence shown here is derived from an EMBL/GenBank/DDBJ whole genome shotgun (WGS) entry which is preliminary data.</text>
</comment>
<dbReference type="EC" id="2.1.2.2" evidence="4"/>
<accession>A0A8T6R4F1</accession>
<comment type="catalytic activity">
    <reaction evidence="4">
        <text>N(1)-(5-phospho-beta-D-ribosyl)glycinamide + (6R)-10-formyltetrahydrofolate = N(2)-formyl-N(1)-(5-phospho-beta-D-ribosyl)glycinamide + (6S)-5,6,7,8-tetrahydrofolate + H(+)</text>
        <dbReference type="Rhea" id="RHEA:15053"/>
        <dbReference type="ChEBI" id="CHEBI:15378"/>
        <dbReference type="ChEBI" id="CHEBI:57453"/>
        <dbReference type="ChEBI" id="CHEBI:143788"/>
        <dbReference type="ChEBI" id="CHEBI:147286"/>
        <dbReference type="ChEBI" id="CHEBI:195366"/>
        <dbReference type="EC" id="2.1.2.2"/>
    </reaction>
</comment>
<evidence type="ECO:0000256" key="4">
    <source>
        <dbReference type="HAMAP-Rule" id="MF_01930"/>
    </source>
</evidence>
<feature type="binding site" evidence="4">
    <location>
        <begin position="97"/>
        <end position="100"/>
    </location>
    <ligand>
        <name>(6R)-10-formyltetrahydrofolate</name>
        <dbReference type="ChEBI" id="CHEBI:195366"/>
    </ligand>
</feature>
<comment type="similarity">
    <text evidence="4">Belongs to the GART family.</text>
</comment>
<dbReference type="GO" id="GO:0005829">
    <property type="term" value="C:cytosol"/>
    <property type="evidence" value="ECO:0007669"/>
    <property type="project" value="TreeGrafter"/>
</dbReference>
<dbReference type="InterPro" id="IPR004607">
    <property type="entry name" value="GART"/>
</dbReference>
<dbReference type="Pfam" id="PF00551">
    <property type="entry name" value="Formyl_trans_N"/>
    <property type="match status" value="1"/>
</dbReference>
<feature type="binding site" evidence="4">
    <location>
        <position position="112"/>
    </location>
    <ligand>
        <name>(6R)-10-formyltetrahydrofolate</name>
        <dbReference type="ChEBI" id="CHEBI:195366"/>
    </ligand>
</feature>
<dbReference type="InterPro" id="IPR036477">
    <property type="entry name" value="Formyl_transf_N_sf"/>
</dbReference>
<reference evidence="6" key="1">
    <citation type="submission" date="2020-03" db="EMBL/GenBank/DDBJ databases">
        <title>Phycicoccus flavus sp. nov., a novel endophytic actinobacterium isolated from branch of Kandelia candel.</title>
        <authorList>
            <person name="Tuo L."/>
        </authorList>
    </citation>
    <scope>NUCLEOTIDE SEQUENCE</scope>
    <source>
        <strain evidence="6">CMS6Z-2</strain>
    </source>
</reference>
<name>A0A8T6R4F1_9MICO</name>
<dbReference type="Proteomes" id="UP000287866">
    <property type="component" value="Unassembled WGS sequence"/>
</dbReference>
<dbReference type="PANTHER" id="PTHR43369:SF2">
    <property type="entry name" value="PHOSPHORIBOSYLGLYCINAMIDE FORMYLTRANSFERASE"/>
    <property type="match status" value="1"/>
</dbReference>
<comment type="function">
    <text evidence="4">Catalyzes the transfer of a formyl group from 10-formyltetrahydrofolate to 5-phospho-ribosyl-glycinamide (GAR), producing 5-phospho-ribosyl-N-formylglycinamide (FGAR) and tetrahydrofolate.</text>
</comment>
<dbReference type="HAMAP" id="MF_01930">
    <property type="entry name" value="PurN"/>
    <property type="match status" value="1"/>
</dbReference>
<feature type="domain" description="Formyl transferase N-terminal" evidence="5">
    <location>
        <begin position="13"/>
        <end position="187"/>
    </location>
</feature>
<dbReference type="CDD" id="cd08645">
    <property type="entry name" value="FMT_core_GART"/>
    <property type="match status" value="1"/>
</dbReference>
<evidence type="ECO:0000256" key="3">
    <source>
        <dbReference type="ARBA" id="ARBA00022755"/>
    </source>
</evidence>
<dbReference type="GO" id="GO:0006189">
    <property type="term" value="P:'de novo' IMP biosynthetic process"/>
    <property type="evidence" value="ECO:0007669"/>
    <property type="project" value="UniProtKB-UniRule"/>
</dbReference>
<dbReference type="GO" id="GO:0004644">
    <property type="term" value="F:phosphoribosylglycinamide formyltransferase activity"/>
    <property type="evidence" value="ECO:0007669"/>
    <property type="project" value="UniProtKB-UniRule"/>
</dbReference>
<protein>
    <recommendedName>
        <fullName evidence="4">Phosphoribosylglycinamide formyltransferase</fullName>
        <ecNumber evidence="4">2.1.2.2</ecNumber>
    </recommendedName>
    <alternativeName>
        <fullName evidence="4">5'-phosphoribosylglycinamide transformylase</fullName>
    </alternativeName>
    <alternativeName>
        <fullName evidence="4">GAR transformylase</fullName>
        <shortName evidence="4">GART</shortName>
    </alternativeName>
</protein>
<dbReference type="Gene3D" id="3.40.50.170">
    <property type="entry name" value="Formyl transferase, N-terminal domain"/>
    <property type="match status" value="1"/>
</dbReference>
<keyword evidence="2 4" id="KW-0808">Transferase</keyword>
<proteinExistence type="inferred from homology"/>
<dbReference type="InterPro" id="IPR002376">
    <property type="entry name" value="Formyl_transf_N"/>
</dbReference>
<evidence type="ECO:0000256" key="2">
    <source>
        <dbReference type="ARBA" id="ARBA00022679"/>
    </source>
</evidence>
<evidence type="ECO:0000313" key="6">
    <source>
        <dbReference type="EMBL" id="NHA68534.1"/>
    </source>
</evidence>
<gene>
    <name evidence="4" type="primary">purN</name>
    <name evidence="6" type="ORF">EPD83_010795</name>
</gene>
<feature type="site" description="Raises pKa of active site His" evidence="4">
    <location>
        <position position="150"/>
    </location>
</feature>
<comment type="pathway">
    <text evidence="1 4">Purine metabolism; IMP biosynthesis via de novo pathway; N(2)-formyl-N(1)-(5-phospho-D-ribosyl)glycinamide from N(1)-(5-phospho-D-ribosyl)glycinamide (10-formyl THF route): step 1/1.</text>
</comment>
<dbReference type="FunFam" id="3.40.50.170:FF:000008">
    <property type="entry name" value="Phosphoribosylglycinamide formyltransferase"/>
    <property type="match status" value="1"/>
</dbReference>
<dbReference type="NCBIfam" id="TIGR00639">
    <property type="entry name" value="PurN"/>
    <property type="match status" value="1"/>
</dbReference>
<dbReference type="AlphaFoldDB" id="A0A8T6R4F1"/>
<evidence type="ECO:0000256" key="1">
    <source>
        <dbReference type="ARBA" id="ARBA00005054"/>
    </source>
</evidence>
<organism evidence="6 7">
    <name type="scientific">Phycicoccus flavus</name>
    <dbReference type="NCBI Taxonomy" id="2502783"/>
    <lineage>
        <taxon>Bacteria</taxon>
        <taxon>Bacillati</taxon>
        <taxon>Actinomycetota</taxon>
        <taxon>Actinomycetes</taxon>
        <taxon>Micrococcales</taxon>
        <taxon>Intrasporangiaceae</taxon>
        <taxon>Phycicoccus</taxon>
    </lineage>
</organism>
<sequence length="197" mass="20711">MAAAAVTGPDPLRLVVLVSGSGTNLQAVLDAADAPVRVVAVGADRDGTGGLERAAARGLPTFVCRVPDFAVRAAWDEALARLVLDHAPDLVVSAGFMRILGPAVLDAVRVVNTHPALLPSFPGAHAVRDALAHGVRVTGCTCHWVDAGVDTGPIIDQRAVRVEPGDTEDTLHERIKVAEREMLVDVLTALAEDRSWR</sequence>
<keyword evidence="3 4" id="KW-0658">Purine biosynthesis</keyword>
<feature type="binding site" evidence="4">
    <location>
        <begin position="22"/>
        <end position="24"/>
    </location>
    <ligand>
        <name>N(1)-(5-phospho-beta-D-ribosyl)glycinamide</name>
        <dbReference type="ChEBI" id="CHEBI:143788"/>
    </ligand>
</feature>
<evidence type="ECO:0000313" key="7">
    <source>
        <dbReference type="Proteomes" id="UP000287866"/>
    </source>
</evidence>
<keyword evidence="7" id="KW-1185">Reference proteome</keyword>
<dbReference type="EMBL" id="SAYU02000031">
    <property type="protein sequence ID" value="NHA68534.1"/>
    <property type="molecule type" value="Genomic_DNA"/>
</dbReference>
<dbReference type="PANTHER" id="PTHR43369">
    <property type="entry name" value="PHOSPHORIBOSYLGLYCINAMIDE FORMYLTRANSFERASE"/>
    <property type="match status" value="1"/>
</dbReference>
<evidence type="ECO:0000259" key="5">
    <source>
        <dbReference type="Pfam" id="PF00551"/>
    </source>
</evidence>
<dbReference type="SUPFAM" id="SSF53328">
    <property type="entry name" value="Formyltransferase"/>
    <property type="match status" value="1"/>
</dbReference>
<feature type="active site" description="Proton donor" evidence="4">
    <location>
        <position position="114"/>
    </location>
</feature>
<feature type="binding site" evidence="4">
    <location>
        <position position="72"/>
    </location>
    <ligand>
        <name>(6R)-10-formyltetrahydrofolate</name>
        <dbReference type="ChEBI" id="CHEBI:195366"/>
    </ligand>
</feature>